<evidence type="ECO:0000256" key="1">
    <source>
        <dbReference type="ARBA" id="ARBA00004651"/>
    </source>
</evidence>
<feature type="domain" description="Putative aromatic acid exporter C-terminal" evidence="7">
    <location>
        <begin position="180"/>
        <end position="274"/>
    </location>
</feature>
<evidence type="ECO:0000256" key="2">
    <source>
        <dbReference type="ARBA" id="ARBA00022475"/>
    </source>
</evidence>
<evidence type="ECO:0000256" key="3">
    <source>
        <dbReference type="ARBA" id="ARBA00022692"/>
    </source>
</evidence>
<dbReference type="InterPro" id="IPR010343">
    <property type="entry name" value="ArAE_1"/>
</dbReference>
<feature type="transmembrane region" description="Helical" evidence="6">
    <location>
        <begin position="150"/>
        <end position="172"/>
    </location>
</feature>
<evidence type="ECO:0000313" key="9">
    <source>
        <dbReference type="Proteomes" id="UP001597520"/>
    </source>
</evidence>
<dbReference type="Pfam" id="PF11728">
    <property type="entry name" value="ArAE_1_C"/>
    <property type="match status" value="1"/>
</dbReference>
<dbReference type="InterPro" id="IPR021062">
    <property type="entry name" value="ArAE_1_C"/>
</dbReference>
<feature type="transmembrane region" description="Helical" evidence="6">
    <location>
        <begin position="108"/>
        <end position="138"/>
    </location>
</feature>
<keyword evidence="5 6" id="KW-0472">Membrane</keyword>
<keyword evidence="4 6" id="KW-1133">Transmembrane helix</keyword>
<evidence type="ECO:0000259" key="7">
    <source>
        <dbReference type="Pfam" id="PF11728"/>
    </source>
</evidence>
<feature type="transmembrane region" description="Helical" evidence="6">
    <location>
        <begin position="42"/>
        <end position="69"/>
    </location>
</feature>
<reference evidence="9" key="1">
    <citation type="journal article" date="2019" name="Int. J. Syst. Evol. Microbiol.">
        <title>The Global Catalogue of Microorganisms (GCM) 10K type strain sequencing project: providing services to taxonomists for standard genome sequencing and annotation.</title>
        <authorList>
            <consortium name="The Broad Institute Genomics Platform"/>
            <consortium name="The Broad Institute Genome Sequencing Center for Infectious Disease"/>
            <person name="Wu L."/>
            <person name="Ma J."/>
        </authorList>
    </citation>
    <scope>NUCLEOTIDE SEQUENCE [LARGE SCALE GENOMIC DNA]</scope>
    <source>
        <strain evidence="9">KCTC 33792</strain>
    </source>
</reference>
<gene>
    <name evidence="8" type="ORF">ACFSUB_11180</name>
</gene>
<evidence type="ECO:0000256" key="4">
    <source>
        <dbReference type="ARBA" id="ARBA00022989"/>
    </source>
</evidence>
<dbReference type="RefSeq" id="WP_380713340.1">
    <property type="nucleotide sequence ID" value="NZ_JBHUML010000003.1"/>
</dbReference>
<dbReference type="InterPro" id="IPR052984">
    <property type="entry name" value="UPF0421"/>
</dbReference>
<dbReference type="EMBL" id="JBHUML010000003">
    <property type="protein sequence ID" value="MFD2706026.1"/>
    <property type="molecule type" value="Genomic_DNA"/>
</dbReference>
<name>A0ABW5T208_9BACI</name>
<evidence type="ECO:0000313" key="8">
    <source>
        <dbReference type="EMBL" id="MFD2706026.1"/>
    </source>
</evidence>
<evidence type="ECO:0000256" key="6">
    <source>
        <dbReference type="SAM" id="Phobius"/>
    </source>
</evidence>
<organism evidence="8 9">
    <name type="scientific">Salibacterium lacus</name>
    <dbReference type="NCBI Taxonomy" id="1898109"/>
    <lineage>
        <taxon>Bacteria</taxon>
        <taxon>Bacillati</taxon>
        <taxon>Bacillota</taxon>
        <taxon>Bacilli</taxon>
        <taxon>Bacillales</taxon>
        <taxon>Bacillaceae</taxon>
    </lineage>
</organism>
<sequence>MNSFFNYDMMALKRLKWALFMLEKIRQKQYKFIGARLIKTGIAVYVAALICHFFNLPAAFAVITAIVTLEPTAAASIRKGIKRFPATLIGAALAVTAVSIFGHNAASYAIAAVFTIYACNLLHLEVGTLVATLTAVAMIPGTEGTYFLSFVERAGTTTIGLIVSAVVNFSILHPRFSELIAEKNEKIMREITEVLEKRTRELCEDKPAAKSTRQRFQQLQKEVNRAEDLAYYQREEWKYHRYSAKYIDFFTYENRRLEALERMVYHINSLFVLKEVEDSFHEGEKELCSRAFQSIITVLQHPEHVVSTEHHDLISEVDHHFWHIQETHPDMISYRYHHQFSKEIIVYYVILSLHDRLEDMEQLYERHKKKHGSSA</sequence>
<keyword evidence="3 6" id="KW-0812">Transmembrane</keyword>
<evidence type="ECO:0000256" key="5">
    <source>
        <dbReference type="ARBA" id="ARBA00023136"/>
    </source>
</evidence>
<dbReference type="PANTHER" id="PTHR40064:SF1">
    <property type="entry name" value="MEMBRANE PROTEIN"/>
    <property type="match status" value="1"/>
</dbReference>
<accession>A0ABW5T208</accession>
<comment type="subcellular location">
    <subcellularLocation>
        <location evidence="1">Cell membrane</location>
        <topology evidence="1">Multi-pass membrane protein</topology>
    </subcellularLocation>
</comment>
<protein>
    <submittedName>
        <fullName evidence="8">Aromatic acid exporter family protein</fullName>
    </submittedName>
</protein>
<proteinExistence type="predicted"/>
<comment type="caution">
    <text evidence="8">The sequence shown here is derived from an EMBL/GenBank/DDBJ whole genome shotgun (WGS) entry which is preliminary data.</text>
</comment>
<dbReference type="Pfam" id="PF06081">
    <property type="entry name" value="ArAE_1"/>
    <property type="match status" value="1"/>
</dbReference>
<dbReference type="PANTHER" id="PTHR40064">
    <property type="entry name" value="MEMBRANE PROTEIN-RELATED"/>
    <property type="match status" value="1"/>
</dbReference>
<keyword evidence="9" id="KW-1185">Reference proteome</keyword>
<feature type="transmembrane region" description="Helical" evidence="6">
    <location>
        <begin position="81"/>
        <end position="102"/>
    </location>
</feature>
<keyword evidence="2" id="KW-1003">Cell membrane</keyword>
<dbReference type="Proteomes" id="UP001597520">
    <property type="component" value="Unassembled WGS sequence"/>
</dbReference>